<accession>A0A1G7RWK2</accession>
<dbReference type="Gene3D" id="3.40.190.290">
    <property type="match status" value="1"/>
</dbReference>
<dbReference type="InterPro" id="IPR036390">
    <property type="entry name" value="WH_DNA-bd_sf"/>
</dbReference>
<dbReference type="STRING" id="1082479.SAMN05216241_10628"/>
<dbReference type="Pfam" id="PF00126">
    <property type="entry name" value="HTH_1"/>
    <property type="match status" value="1"/>
</dbReference>
<name>A0A1G7RWK2_9PROT</name>
<dbReference type="EMBL" id="FNCE01000006">
    <property type="protein sequence ID" value="SDG15197.1"/>
    <property type="molecule type" value="Genomic_DNA"/>
</dbReference>
<organism evidence="6 7">
    <name type="scientific">Limimonas halophila</name>
    <dbReference type="NCBI Taxonomy" id="1082479"/>
    <lineage>
        <taxon>Bacteria</taxon>
        <taxon>Pseudomonadati</taxon>
        <taxon>Pseudomonadota</taxon>
        <taxon>Alphaproteobacteria</taxon>
        <taxon>Rhodospirillales</taxon>
        <taxon>Rhodovibrionaceae</taxon>
        <taxon>Limimonas</taxon>
    </lineage>
</organism>
<dbReference type="PRINTS" id="PR00039">
    <property type="entry name" value="HTHLYSR"/>
</dbReference>
<dbReference type="SUPFAM" id="SSF53850">
    <property type="entry name" value="Periplasmic binding protein-like II"/>
    <property type="match status" value="1"/>
</dbReference>
<proteinExistence type="inferred from homology"/>
<dbReference type="Proteomes" id="UP000199415">
    <property type="component" value="Unassembled WGS sequence"/>
</dbReference>
<evidence type="ECO:0000313" key="6">
    <source>
        <dbReference type="EMBL" id="SDG15197.1"/>
    </source>
</evidence>
<dbReference type="InterPro" id="IPR036388">
    <property type="entry name" value="WH-like_DNA-bd_sf"/>
</dbReference>
<keyword evidence="4" id="KW-0804">Transcription</keyword>
<dbReference type="OrthoDB" id="7333438at2"/>
<protein>
    <submittedName>
        <fullName evidence="6">Transcriptional regulator, LysR family</fullName>
    </submittedName>
</protein>
<evidence type="ECO:0000256" key="4">
    <source>
        <dbReference type="ARBA" id="ARBA00023163"/>
    </source>
</evidence>
<evidence type="ECO:0000256" key="3">
    <source>
        <dbReference type="ARBA" id="ARBA00023125"/>
    </source>
</evidence>
<evidence type="ECO:0000259" key="5">
    <source>
        <dbReference type="PROSITE" id="PS50931"/>
    </source>
</evidence>
<dbReference type="PANTHER" id="PTHR30537">
    <property type="entry name" value="HTH-TYPE TRANSCRIPTIONAL REGULATOR"/>
    <property type="match status" value="1"/>
</dbReference>
<dbReference type="GO" id="GO:0043565">
    <property type="term" value="F:sequence-specific DNA binding"/>
    <property type="evidence" value="ECO:0007669"/>
    <property type="project" value="TreeGrafter"/>
</dbReference>
<dbReference type="SUPFAM" id="SSF46785">
    <property type="entry name" value="Winged helix' DNA-binding domain"/>
    <property type="match status" value="1"/>
</dbReference>
<keyword evidence="7" id="KW-1185">Reference proteome</keyword>
<feature type="domain" description="HTH lysR-type" evidence="5">
    <location>
        <begin position="12"/>
        <end position="68"/>
    </location>
</feature>
<dbReference type="InterPro" id="IPR058163">
    <property type="entry name" value="LysR-type_TF_proteobact-type"/>
</dbReference>
<dbReference type="RefSeq" id="WP_143006219.1">
    <property type="nucleotide sequence ID" value="NZ_FNCE01000006.1"/>
</dbReference>
<dbReference type="AlphaFoldDB" id="A0A1G7RWK2"/>
<dbReference type="InterPro" id="IPR005119">
    <property type="entry name" value="LysR_subst-bd"/>
</dbReference>
<sequence length="305" mass="34290">MHMGIGSQALGDWDDVRIFLAVVRAGSYSRAAQRLGTRQSTVSRRIQALEHRLGTKLFDHRGHGMRPTPAADVMVPHVERMESEALALERELVDVDAEPRGVVRVTGSEGLISCWVLPNLPAFNAAHPAIMLDTLATSRYMDLGAREADIALRFGEPRDPRLISRSLGTVRYRFYASTTYLDANGTPASLDQLYDHAVVDLHHFHWADELGIWRSFIESHPRVRVRVTALSSYLEALESGLGIGLLPPYIAQSRPDMIDVALDFGYRLNLKLLTHEETRHSARIRAVSDFLRERAHTDRAFLFES</sequence>
<comment type="similarity">
    <text evidence="1">Belongs to the LysR transcriptional regulatory family.</text>
</comment>
<keyword evidence="2" id="KW-0805">Transcription regulation</keyword>
<gene>
    <name evidence="6" type="ORF">SAMN05216241_10628</name>
</gene>
<dbReference type="InterPro" id="IPR000847">
    <property type="entry name" value="LysR_HTH_N"/>
</dbReference>
<dbReference type="PROSITE" id="PS50931">
    <property type="entry name" value="HTH_LYSR"/>
    <property type="match status" value="1"/>
</dbReference>
<dbReference type="GO" id="GO:0003700">
    <property type="term" value="F:DNA-binding transcription factor activity"/>
    <property type="evidence" value="ECO:0007669"/>
    <property type="project" value="InterPro"/>
</dbReference>
<keyword evidence="3" id="KW-0238">DNA-binding</keyword>
<reference evidence="6 7" key="1">
    <citation type="submission" date="2016-10" db="EMBL/GenBank/DDBJ databases">
        <authorList>
            <person name="de Groot N.N."/>
        </authorList>
    </citation>
    <scope>NUCLEOTIDE SEQUENCE [LARGE SCALE GENOMIC DNA]</scope>
    <source>
        <strain evidence="6 7">DSM 25584</strain>
    </source>
</reference>
<dbReference type="Pfam" id="PF03466">
    <property type="entry name" value="LysR_substrate"/>
    <property type="match status" value="1"/>
</dbReference>
<dbReference type="Gene3D" id="1.10.10.10">
    <property type="entry name" value="Winged helix-like DNA-binding domain superfamily/Winged helix DNA-binding domain"/>
    <property type="match status" value="1"/>
</dbReference>
<evidence type="ECO:0000313" key="7">
    <source>
        <dbReference type="Proteomes" id="UP000199415"/>
    </source>
</evidence>
<dbReference type="PANTHER" id="PTHR30537:SF3">
    <property type="entry name" value="TRANSCRIPTIONAL REGULATORY PROTEIN"/>
    <property type="match status" value="1"/>
</dbReference>
<dbReference type="GO" id="GO:0006351">
    <property type="term" value="P:DNA-templated transcription"/>
    <property type="evidence" value="ECO:0007669"/>
    <property type="project" value="TreeGrafter"/>
</dbReference>
<evidence type="ECO:0000256" key="2">
    <source>
        <dbReference type="ARBA" id="ARBA00023015"/>
    </source>
</evidence>
<evidence type="ECO:0000256" key="1">
    <source>
        <dbReference type="ARBA" id="ARBA00009437"/>
    </source>
</evidence>